<evidence type="ECO:0000313" key="3">
    <source>
        <dbReference type="Proteomes" id="UP001596025"/>
    </source>
</evidence>
<keyword evidence="2" id="KW-0328">Glycosyltransferase</keyword>
<comment type="caution">
    <text evidence="2">The sequence shown here is derived from an EMBL/GenBank/DDBJ whole genome shotgun (WGS) entry which is preliminary data.</text>
</comment>
<dbReference type="RefSeq" id="WP_387988536.1">
    <property type="nucleotide sequence ID" value="NZ_JBHSGR010000009.1"/>
</dbReference>
<dbReference type="Pfam" id="PF00535">
    <property type="entry name" value="Glycos_transf_2"/>
    <property type="match status" value="1"/>
</dbReference>
<reference evidence="3" key="1">
    <citation type="journal article" date="2019" name="Int. J. Syst. Evol. Microbiol.">
        <title>The Global Catalogue of Microorganisms (GCM) 10K type strain sequencing project: providing services to taxonomists for standard genome sequencing and annotation.</title>
        <authorList>
            <consortium name="The Broad Institute Genomics Platform"/>
            <consortium name="The Broad Institute Genome Sequencing Center for Infectious Disease"/>
            <person name="Wu L."/>
            <person name="Ma J."/>
        </authorList>
    </citation>
    <scope>NUCLEOTIDE SEQUENCE [LARGE SCALE GENOMIC DNA]</scope>
    <source>
        <strain evidence="3">CCUG 62763</strain>
    </source>
</reference>
<dbReference type="PANTHER" id="PTHR43685">
    <property type="entry name" value="GLYCOSYLTRANSFERASE"/>
    <property type="match status" value="1"/>
</dbReference>
<dbReference type="InterPro" id="IPR029044">
    <property type="entry name" value="Nucleotide-diphossugar_trans"/>
</dbReference>
<gene>
    <name evidence="2" type="ORF">ACFO3M_10520</name>
</gene>
<dbReference type="Proteomes" id="UP001596025">
    <property type="component" value="Unassembled WGS sequence"/>
</dbReference>
<organism evidence="2 3">
    <name type="scientific">Geodermatophilus arenarius</name>
    <dbReference type="NCBI Taxonomy" id="1137990"/>
    <lineage>
        <taxon>Bacteria</taxon>
        <taxon>Bacillati</taxon>
        <taxon>Actinomycetota</taxon>
        <taxon>Actinomycetes</taxon>
        <taxon>Geodermatophilales</taxon>
        <taxon>Geodermatophilaceae</taxon>
        <taxon>Geodermatophilus</taxon>
    </lineage>
</organism>
<evidence type="ECO:0000259" key="1">
    <source>
        <dbReference type="Pfam" id="PF00535"/>
    </source>
</evidence>
<dbReference type="InterPro" id="IPR050834">
    <property type="entry name" value="Glycosyltransf_2"/>
</dbReference>
<dbReference type="Gene3D" id="3.90.550.10">
    <property type="entry name" value="Spore Coat Polysaccharide Biosynthesis Protein SpsA, Chain A"/>
    <property type="match status" value="1"/>
</dbReference>
<sequence length="540" mass="58796">MTVPERDRPTVTVVVTTYQHAHLLGAALESIAAQTRRADEVVVVDDGSTDDPGSVVAQWPGTTFIRQENRGLSAARNTGLHAATSSHVLFLDADDLLTPVAVAAGLHSAERHPGAAFVYGAHRRVDAAVAPLGERRYSPAGPDPRATFLRGNAVAMHATALYRREVLVAAGGFDERLTRCEDYDVYLRLAVDHEVASHPVETALYRWHGGNMSIHGATMLATVLEVHARHRPGPEEPAHLLRAWEEGRRTWRTYYAQEVLSRRDLSRPAAALAAARLSPRTVGRAVVRTAVRRAAPRLPVTVHDTIARHVPALRLRPRGPVRLGDLDRPDPVSLDFGWDRGTPVDRFYVERFLEQSREDVAGRVLEVGDDAYSRRFGGDRVEVQDVLHVHAGNPVATIVGDLSAAGVLPESVFDCIVLTQTLHLVYDLRTAVDRLHAALRPGGVLLLTVPGISQIDRGEWGGQWYWALTPAAARRLLGDVFGDELVAVEGHGNAFAATAFLQGLAVEEVGTDRLLPHDPAYPVVVTARAQRAPGEDGHAR</sequence>
<accession>A0ABV9LI33</accession>
<dbReference type="InterPro" id="IPR001173">
    <property type="entry name" value="Glyco_trans_2-like"/>
</dbReference>
<dbReference type="EC" id="2.4.-.-" evidence="2"/>
<name>A0ABV9LI33_9ACTN</name>
<dbReference type="PANTHER" id="PTHR43685:SF2">
    <property type="entry name" value="GLYCOSYLTRANSFERASE 2-LIKE DOMAIN-CONTAINING PROTEIN"/>
    <property type="match status" value="1"/>
</dbReference>
<dbReference type="Pfam" id="PF13489">
    <property type="entry name" value="Methyltransf_23"/>
    <property type="match status" value="1"/>
</dbReference>
<keyword evidence="3" id="KW-1185">Reference proteome</keyword>
<keyword evidence="2" id="KW-0808">Transferase</keyword>
<dbReference type="EMBL" id="JBHSGR010000009">
    <property type="protein sequence ID" value="MFC4693818.1"/>
    <property type="molecule type" value="Genomic_DNA"/>
</dbReference>
<proteinExistence type="predicted"/>
<dbReference type="GO" id="GO:0016757">
    <property type="term" value="F:glycosyltransferase activity"/>
    <property type="evidence" value="ECO:0007669"/>
    <property type="project" value="UniProtKB-KW"/>
</dbReference>
<feature type="domain" description="Glycosyltransferase 2-like" evidence="1">
    <location>
        <begin position="12"/>
        <end position="167"/>
    </location>
</feature>
<dbReference type="InterPro" id="IPR029063">
    <property type="entry name" value="SAM-dependent_MTases_sf"/>
</dbReference>
<dbReference type="Gene3D" id="3.40.50.150">
    <property type="entry name" value="Vaccinia Virus protein VP39"/>
    <property type="match status" value="1"/>
</dbReference>
<evidence type="ECO:0000313" key="2">
    <source>
        <dbReference type="EMBL" id="MFC4693818.1"/>
    </source>
</evidence>
<dbReference type="CDD" id="cd00761">
    <property type="entry name" value="Glyco_tranf_GTA_type"/>
    <property type="match status" value="1"/>
</dbReference>
<dbReference type="SUPFAM" id="SSF53335">
    <property type="entry name" value="S-adenosyl-L-methionine-dependent methyltransferases"/>
    <property type="match status" value="1"/>
</dbReference>
<protein>
    <submittedName>
        <fullName evidence="2">Glycosyltransferase</fullName>
        <ecNumber evidence="2">2.4.-.-</ecNumber>
    </submittedName>
</protein>
<dbReference type="SUPFAM" id="SSF53448">
    <property type="entry name" value="Nucleotide-diphospho-sugar transferases"/>
    <property type="match status" value="1"/>
</dbReference>